<organism evidence="1 2">
    <name type="scientific">Stomoxys calcitrans</name>
    <name type="common">Stable fly</name>
    <name type="synonym">Conops calcitrans</name>
    <dbReference type="NCBI Taxonomy" id="35570"/>
    <lineage>
        <taxon>Eukaryota</taxon>
        <taxon>Metazoa</taxon>
        <taxon>Ecdysozoa</taxon>
        <taxon>Arthropoda</taxon>
        <taxon>Hexapoda</taxon>
        <taxon>Insecta</taxon>
        <taxon>Pterygota</taxon>
        <taxon>Neoptera</taxon>
        <taxon>Endopterygota</taxon>
        <taxon>Diptera</taxon>
        <taxon>Brachycera</taxon>
        <taxon>Muscomorpha</taxon>
        <taxon>Muscoidea</taxon>
        <taxon>Muscidae</taxon>
        <taxon>Stomoxys</taxon>
    </lineage>
</organism>
<reference evidence="1" key="1">
    <citation type="submission" date="2020-05" db="UniProtKB">
        <authorList>
            <consortium name="EnsemblMetazoa"/>
        </authorList>
    </citation>
    <scope>IDENTIFICATION</scope>
    <source>
        <strain evidence="1">USDA</strain>
    </source>
</reference>
<dbReference type="PANTHER" id="PTHR20898:SF0">
    <property type="entry name" value="DAEDALUS ON 3-RELATED"/>
    <property type="match status" value="1"/>
</dbReference>
<dbReference type="Pfam" id="PF06477">
    <property type="entry name" value="DUF1091"/>
    <property type="match status" value="1"/>
</dbReference>
<gene>
    <name evidence="1" type="primary">106095769</name>
</gene>
<sequence length="202" mass="23567">MPNYLSKNSFLMVEPLKVKFTNIQCEELDKSFVSFKNCSLKARARDTISFHLHAAMLKLPLTDIKINAQLFVKGNGYRPFMYNNSLDFCQFIKKPNRYMFWKIIYGLVKPFSNVNHTCPYNHDIIIDNMILKIEMFDLIPFPTNDYMMQFQFAFHDAYKIKVRQFSGENNLPPKELLLVDNCTVHKPIEMLKSGDGNIASTT</sequence>
<dbReference type="Proteomes" id="UP000095300">
    <property type="component" value="Unassembled WGS sequence"/>
</dbReference>
<evidence type="ECO:0000313" key="1">
    <source>
        <dbReference type="EnsemblMetazoa" id="SCAU011509-PA"/>
    </source>
</evidence>
<protein>
    <submittedName>
        <fullName evidence="1">Uncharacterized protein</fullName>
    </submittedName>
</protein>
<dbReference type="AlphaFoldDB" id="A0A1I8PVG5"/>
<keyword evidence="2" id="KW-1185">Reference proteome</keyword>
<evidence type="ECO:0000313" key="2">
    <source>
        <dbReference type="Proteomes" id="UP000095300"/>
    </source>
</evidence>
<dbReference type="SMART" id="SM00697">
    <property type="entry name" value="DM8"/>
    <property type="match status" value="1"/>
</dbReference>
<dbReference type="InterPro" id="IPR010512">
    <property type="entry name" value="DUF1091"/>
</dbReference>
<proteinExistence type="predicted"/>
<dbReference type="PANTHER" id="PTHR20898">
    <property type="entry name" value="DAEDALUS ON 3-RELATED-RELATED"/>
    <property type="match status" value="1"/>
</dbReference>
<dbReference type="VEuPathDB" id="VectorBase:SCAU011509"/>
<accession>A0A1I8PVG5</accession>
<name>A0A1I8PVG5_STOCA</name>
<dbReference type="EnsemblMetazoa" id="SCAU011509-RA">
    <property type="protein sequence ID" value="SCAU011509-PA"/>
    <property type="gene ID" value="SCAU011509"/>
</dbReference>